<dbReference type="Pfam" id="PF01571">
    <property type="entry name" value="GCV_T"/>
    <property type="match status" value="1"/>
</dbReference>
<evidence type="ECO:0000256" key="2">
    <source>
        <dbReference type="ARBA" id="ARBA00012616"/>
    </source>
</evidence>
<comment type="caution">
    <text evidence="11">The sequence shown here is derived from an EMBL/GenBank/DDBJ whole genome shotgun (WGS) entry which is preliminary data.</text>
</comment>
<dbReference type="InterPro" id="IPR029043">
    <property type="entry name" value="GcvT/YgfZ_C"/>
</dbReference>
<dbReference type="OrthoDB" id="10263536at2759"/>
<dbReference type="Proteomes" id="UP000037923">
    <property type="component" value="Unassembled WGS sequence"/>
</dbReference>
<gene>
    <name evidence="11" type="ORF">ABB37_03774</name>
</gene>
<evidence type="ECO:0000259" key="10">
    <source>
        <dbReference type="Pfam" id="PF08669"/>
    </source>
</evidence>
<evidence type="ECO:0000256" key="6">
    <source>
        <dbReference type="ARBA" id="ARBA00047665"/>
    </source>
</evidence>
<dbReference type="Gene3D" id="4.10.1250.10">
    <property type="entry name" value="Aminomethyltransferase fragment"/>
    <property type="match status" value="1"/>
</dbReference>
<evidence type="ECO:0000256" key="7">
    <source>
        <dbReference type="PIRSR" id="PIRSR006487-1"/>
    </source>
</evidence>
<dbReference type="PANTHER" id="PTHR43757:SF2">
    <property type="entry name" value="AMINOMETHYLTRANSFERASE, MITOCHONDRIAL"/>
    <property type="match status" value="1"/>
</dbReference>
<dbReference type="InterPro" id="IPR027266">
    <property type="entry name" value="TrmE/GcvT-like"/>
</dbReference>
<dbReference type="SUPFAM" id="SSF101790">
    <property type="entry name" value="Aminomethyltransferase beta-barrel domain"/>
    <property type="match status" value="1"/>
</dbReference>
<dbReference type="NCBIfam" id="TIGR00528">
    <property type="entry name" value="gcvT"/>
    <property type="match status" value="1"/>
</dbReference>
<dbReference type="GO" id="GO:0004047">
    <property type="term" value="F:aminomethyltransferase activity"/>
    <property type="evidence" value="ECO:0007669"/>
    <property type="project" value="UniProtKB-EC"/>
</dbReference>
<keyword evidence="8" id="KW-0809">Transit peptide</keyword>
<comment type="function">
    <text evidence="8">The glycine cleavage system catalyzes the degradation of glycine.</text>
</comment>
<dbReference type="PANTHER" id="PTHR43757">
    <property type="entry name" value="AMINOMETHYLTRANSFERASE"/>
    <property type="match status" value="1"/>
</dbReference>
<accession>A0A0M9G3C6</accession>
<dbReference type="NCBIfam" id="NF001567">
    <property type="entry name" value="PRK00389.1"/>
    <property type="match status" value="1"/>
</dbReference>
<organism evidence="11 12">
    <name type="scientific">Leptomonas pyrrhocoris</name>
    <name type="common">Firebug parasite</name>
    <dbReference type="NCBI Taxonomy" id="157538"/>
    <lineage>
        <taxon>Eukaryota</taxon>
        <taxon>Discoba</taxon>
        <taxon>Euglenozoa</taxon>
        <taxon>Kinetoplastea</taxon>
        <taxon>Metakinetoplastina</taxon>
        <taxon>Trypanosomatida</taxon>
        <taxon>Trypanosomatidae</taxon>
        <taxon>Leishmaniinae</taxon>
        <taxon>Leptomonas</taxon>
    </lineage>
</organism>
<feature type="binding site" evidence="7">
    <location>
        <position position="203"/>
    </location>
    <ligand>
        <name>substrate</name>
    </ligand>
</feature>
<dbReference type="FunFam" id="3.30.70.1400:FF:000001">
    <property type="entry name" value="Aminomethyltransferase"/>
    <property type="match status" value="1"/>
</dbReference>
<dbReference type="SUPFAM" id="SSF103025">
    <property type="entry name" value="Folate-binding domain"/>
    <property type="match status" value="1"/>
</dbReference>
<dbReference type="Pfam" id="PF08669">
    <property type="entry name" value="GCV_T_C"/>
    <property type="match status" value="1"/>
</dbReference>
<dbReference type="GO" id="GO:0005960">
    <property type="term" value="C:glycine cleavage complex"/>
    <property type="evidence" value="ECO:0007669"/>
    <property type="project" value="InterPro"/>
</dbReference>
<evidence type="ECO:0000256" key="8">
    <source>
        <dbReference type="RuleBase" id="RU003981"/>
    </source>
</evidence>
<reference evidence="11 12" key="1">
    <citation type="submission" date="2015-07" db="EMBL/GenBank/DDBJ databases">
        <title>High-quality genome of monoxenous trypanosomatid Leptomonas pyrrhocoris.</title>
        <authorList>
            <person name="Flegontov P."/>
            <person name="Butenko A."/>
            <person name="Firsov S."/>
            <person name="Vlcek C."/>
            <person name="Logacheva M.D."/>
            <person name="Field M."/>
            <person name="Filatov D."/>
            <person name="Flegontova O."/>
            <person name="Gerasimov E."/>
            <person name="Jackson A.P."/>
            <person name="Kelly S."/>
            <person name="Opperdoes F."/>
            <person name="O'Reilly A."/>
            <person name="Votypka J."/>
            <person name="Yurchenko V."/>
            <person name="Lukes J."/>
        </authorList>
    </citation>
    <scope>NUCLEOTIDE SEQUENCE [LARGE SCALE GENOMIC DNA]</scope>
    <source>
        <strain evidence="11">H10</strain>
    </source>
</reference>
<evidence type="ECO:0000256" key="5">
    <source>
        <dbReference type="ARBA" id="ARBA00031395"/>
    </source>
</evidence>
<dbReference type="GO" id="GO:0008483">
    <property type="term" value="F:transaminase activity"/>
    <property type="evidence" value="ECO:0007669"/>
    <property type="project" value="UniProtKB-KW"/>
</dbReference>
<dbReference type="GO" id="GO:0005739">
    <property type="term" value="C:mitochondrion"/>
    <property type="evidence" value="ECO:0007669"/>
    <property type="project" value="UniProtKB-SubCell"/>
</dbReference>
<dbReference type="Gene3D" id="3.30.70.1400">
    <property type="entry name" value="Aminomethyltransferase beta-barrel domains"/>
    <property type="match status" value="1"/>
</dbReference>
<evidence type="ECO:0000313" key="12">
    <source>
        <dbReference type="Proteomes" id="UP000037923"/>
    </source>
</evidence>
<dbReference type="RefSeq" id="XP_015659836.1">
    <property type="nucleotide sequence ID" value="XM_015801216.1"/>
</dbReference>
<dbReference type="FunFam" id="2.40.30.110:FF:000003">
    <property type="entry name" value="Aminomethyltransferase"/>
    <property type="match status" value="1"/>
</dbReference>
<name>A0A0M9G3C6_LEPPY</name>
<dbReference type="Gene3D" id="3.30.1360.120">
    <property type="entry name" value="Probable tRNA modification gtpase trme, domain 1"/>
    <property type="match status" value="1"/>
</dbReference>
<evidence type="ECO:0000259" key="9">
    <source>
        <dbReference type="Pfam" id="PF01571"/>
    </source>
</evidence>
<dbReference type="PIRSF" id="PIRSF006487">
    <property type="entry name" value="GcvT"/>
    <property type="match status" value="1"/>
</dbReference>
<dbReference type="OMA" id="DSPINSH"/>
<dbReference type="InterPro" id="IPR013977">
    <property type="entry name" value="GcvT_C"/>
</dbReference>
<protein>
    <recommendedName>
        <fullName evidence="2 8">Aminomethyltransferase</fullName>
        <ecNumber evidence="2 8">2.1.2.10</ecNumber>
    </recommendedName>
    <alternativeName>
        <fullName evidence="5 8">Glycine cleavage system T protein</fullName>
    </alternativeName>
</protein>
<evidence type="ECO:0000313" key="11">
    <source>
        <dbReference type="EMBL" id="KPA81397.1"/>
    </source>
</evidence>
<comment type="subcellular location">
    <subcellularLocation>
        <location evidence="8">Mitochondrion</location>
    </subcellularLocation>
</comment>
<comment type="subunit">
    <text evidence="8">The glycine cleavage system is composed of four proteins: P, T, L and H.</text>
</comment>
<feature type="domain" description="Aminomethyltransferase C-terminal" evidence="10">
    <location>
        <begin position="295"/>
        <end position="367"/>
    </location>
</feature>
<feature type="domain" description="GCVT N-terminal" evidence="9">
    <location>
        <begin position="9"/>
        <end position="264"/>
    </location>
</feature>
<dbReference type="GO" id="GO:0008168">
    <property type="term" value="F:methyltransferase activity"/>
    <property type="evidence" value="ECO:0007669"/>
    <property type="project" value="UniProtKB-KW"/>
</dbReference>
<evidence type="ECO:0000256" key="4">
    <source>
        <dbReference type="ARBA" id="ARBA00022679"/>
    </source>
</evidence>
<keyword evidence="11" id="KW-0489">Methyltransferase</keyword>
<dbReference type="EC" id="2.1.2.10" evidence="2 8"/>
<keyword evidence="8" id="KW-0496">Mitochondrion</keyword>
<proteinExistence type="inferred from homology"/>
<dbReference type="InterPro" id="IPR028896">
    <property type="entry name" value="GcvT/YgfZ/DmdA"/>
</dbReference>
<dbReference type="GO" id="GO:0032259">
    <property type="term" value="P:methylation"/>
    <property type="evidence" value="ECO:0007669"/>
    <property type="project" value="UniProtKB-KW"/>
</dbReference>
<evidence type="ECO:0000256" key="1">
    <source>
        <dbReference type="ARBA" id="ARBA00008609"/>
    </source>
</evidence>
<dbReference type="GO" id="GO:0006546">
    <property type="term" value="P:glycine catabolic process"/>
    <property type="evidence" value="ECO:0007669"/>
    <property type="project" value="InterPro"/>
</dbReference>
<dbReference type="VEuPathDB" id="TriTrypDB:LpyrH10_06_1440"/>
<dbReference type="InterPro" id="IPR006222">
    <property type="entry name" value="GCVT_N"/>
</dbReference>
<keyword evidence="3 8" id="KW-0032">Aminotransferase</keyword>
<dbReference type="EMBL" id="LGTL01000006">
    <property type="protein sequence ID" value="KPA81397.1"/>
    <property type="molecule type" value="Genomic_DNA"/>
</dbReference>
<keyword evidence="4 8" id="KW-0808">Transferase</keyword>
<dbReference type="AlphaFoldDB" id="A0A0M9G3C6"/>
<dbReference type="GeneID" id="26904065"/>
<evidence type="ECO:0000256" key="3">
    <source>
        <dbReference type="ARBA" id="ARBA00022576"/>
    </source>
</evidence>
<dbReference type="InterPro" id="IPR006223">
    <property type="entry name" value="GcvT"/>
</dbReference>
<keyword evidence="12" id="KW-1185">Reference proteome</keyword>
<sequence length="377" mass="41894">MEALKKTALHGFHISQKAKTVDFAGFHMPMAYAKLGTIKEHHYSRKVVSMMDVSHVGQFEIRGADRERFMEHITPVDFQKARHGQASLSMMMNERAGIKDDCMLTKMDDHLVMVLNGGCKDKDVAHIEDVLQNSPQTRGADVQFIPLERSLIAVQGPKAATILSEFVDGIPDMDFMSCRQKVNVKGMEVQLSRCGYTGEDGFEIAVSNEDVVPLVELLQSRHVELIGLGARDTLRMETGLNLYGNELSEETNPVALRLMWWISKRRMEEGGFIGHAALKHLRANATKGAVPQLRVGLVSTGPVPRRDTVIEVDGKEVGYVTSGVPSPTLKKNVALGFIDRAFADVGTKVDFVVRGRRVPAEVAKPPFLLPKYYRKPQ</sequence>
<comment type="similarity">
    <text evidence="1 8">Belongs to the GcvT family.</text>
</comment>
<dbReference type="Gene3D" id="2.40.30.110">
    <property type="entry name" value="Aminomethyltransferase beta-barrel domains"/>
    <property type="match status" value="1"/>
</dbReference>
<comment type="catalytic activity">
    <reaction evidence="6 8">
        <text>N(6)-[(R)-S(8)-aminomethyldihydrolipoyl]-L-lysyl-[protein] + (6S)-5,6,7,8-tetrahydrofolate = N(6)-[(R)-dihydrolipoyl]-L-lysyl-[protein] + (6R)-5,10-methylene-5,6,7,8-tetrahydrofolate + NH4(+)</text>
        <dbReference type="Rhea" id="RHEA:16945"/>
        <dbReference type="Rhea" id="RHEA-COMP:10475"/>
        <dbReference type="Rhea" id="RHEA-COMP:10492"/>
        <dbReference type="ChEBI" id="CHEBI:15636"/>
        <dbReference type="ChEBI" id="CHEBI:28938"/>
        <dbReference type="ChEBI" id="CHEBI:57453"/>
        <dbReference type="ChEBI" id="CHEBI:83100"/>
        <dbReference type="ChEBI" id="CHEBI:83143"/>
        <dbReference type="EC" id="2.1.2.10"/>
    </reaction>
</comment>